<reference evidence="1 2" key="1">
    <citation type="submission" date="2017-12" db="EMBL/GenBank/DDBJ databases">
        <title>Comparative genomics of Botrytis spp.</title>
        <authorList>
            <person name="Valero-Jimenez C.A."/>
            <person name="Tapia P."/>
            <person name="Veloso J."/>
            <person name="Silva-Moreno E."/>
            <person name="Staats M."/>
            <person name="Valdes J.H."/>
            <person name="Van Kan J.A.L."/>
        </authorList>
    </citation>
    <scope>NUCLEOTIDE SEQUENCE [LARGE SCALE GENOMIC DNA]</scope>
    <source>
        <strain evidence="1 2">MUCL11595</strain>
    </source>
</reference>
<proteinExistence type="predicted"/>
<organism evidence="1 2">
    <name type="scientific">Botryotinia convoluta</name>
    <dbReference type="NCBI Taxonomy" id="54673"/>
    <lineage>
        <taxon>Eukaryota</taxon>
        <taxon>Fungi</taxon>
        <taxon>Dikarya</taxon>
        <taxon>Ascomycota</taxon>
        <taxon>Pezizomycotina</taxon>
        <taxon>Leotiomycetes</taxon>
        <taxon>Helotiales</taxon>
        <taxon>Sclerotiniaceae</taxon>
        <taxon>Botryotinia</taxon>
    </lineage>
</organism>
<dbReference type="Proteomes" id="UP000297527">
    <property type="component" value="Unassembled WGS sequence"/>
</dbReference>
<evidence type="ECO:0000313" key="1">
    <source>
        <dbReference type="EMBL" id="TGO47731.1"/>
    </source>
</evidence>
<gene>
    <name evidence="1" type="ORF">BCON_0265g00040</name>
</gene>
<comment type="caution">
    <text evidence="1">The sequence shown here is derived from an EMBL/GenBank/DDBJ whole genome shotgun (WGS) entry which is preliminary data.</text>
</comment>
<sequence>MESTVYEEYYISEWMPKKGFNIEQASCGINMVVLPRRWRDLEMKSAEHHSLSSGLFEPHVQISPMITISLMMLSIIIEKELQSVIQPLANLPQQVDSSKDEVWSRFMSMDEYLTSYSIQRSIMHNHHELLKEIDELSATARVE</sequence>
<evidence type="ECO:0000313" key="2">
    <source>
        <dbReference type="Proteomes" id="UP000297527"/>
    </source>
</evidence>
<name>A0A4Z1HH29_9HELO</name>
<dbReference type="AlphaFoldDB" id="A0A4Z1HH29"/>
<keyword evidence="2" id="KW-1185">Reference proteome</keyword>
<dbReference type="EMBL" id="PQXN01000264">
    <property type="protein sequence ID" value="TGO47731.1"/>
    <property type="molecule type" value="Genomic_DNA"/>
</dbReference>
<accession>A0A4Z1HH29</accession>
<protein>
    <submittedName>
        <fullName evidence="1">Uncharacterized protein</fullName>
    </submittedName>
</protein>